<reference evidence="2 3" key="1">
    <citation type="submission" date="2017-03" db="EMBL/GenBank/DDBJ databases">
        <title>Genome sequence of Clostridium thermoalcaliphilum DSM 7309.</title>
        <authorList>
            <person name="Poehlein A."/>
            <person name="Daniel R."/>
        </authorList>
    </citation>
    <scope>NUCLEOTIDE SEQUENCE [LARGE SCALE GENOMIC DNA]</scope>
    <source>
        <strain evidence="2 3">DSM 7309</strain>
    </source>
</reference>
<dbReference type="InterPro" id="IPR037126">
    <property type="entry name" value="PdaC/RsiV-like_sf"/>
</dbReference>
<dbReference type="Pfam" id="PF14903">
    <property type="entry name" value="WG_beta_rep"/>
    <property type="match status" value="5"/>
</dbReference>
<evidence type="ECO:0000259" key="1">
    <source>
        <dbReference type="Pfam" id="PF11738"/>
    </source>
</evidence>
<dbReference type="Gene3D" id="3.30.565.40">
    <property type="entry name" value="Fervidobacterium nodosum Rt17-B1 like"/>
    <property type="match status" value="1"/>
</dbReference>
<dbReference type="Pfam" id="PF11738">
    <property type="entry name" value="DUF3298"/>
    <property type="match status" value="1"/>
</dbReference>
<dbReference type="AlphaFoldDB" id="A0A1V4IAW6"/>
<gene>
    <name evidence="2" type="ORF">CLOTH_03510</name>
</gene>
<dbReference type="PANTHER" id="PTHR37841:SF1">
    <property type="entry name" value="DUF3298 DOMAIN-CONTAINING PROTEIN"/>
    <property type="match status" value="1"/>
</dbReference>
<name>A0A1V4IAW6_9FIRM</name>
<feature type="domain" description="DUF3298" evidence="1">
    <location>
        <begin position="600"/>
        <end position="675"/>
    </location>
</feature>
<sequence>MFSEIYLKNIVKRFIPNNSKLVSLGDNKNKLAIALLDLDGDGKSEIAGFYELNNQIYSLVLKKDYNSWKVISNKKQKGYKIKMLSIIPTIDSMASRLAITWSKGKNNFETNILKWENGNLRNIIKNGMLYPASVNVVGGRKWGYINNSGDFIIEPQYEYAYDFGENNIAIVKKNNLYGIIDTLGSYILQPKYNFIDKFHQDRSIVIDNDGFKIIDERGQEITSRSYNYISTFRDERAMFSDIREDRYLYGYLDRDGKEIIPPKYEDASDFKEKKAIVKVSDSKYQLIDINGNVINEYNYDFVGNLGDGLLVFKEGPDSKYGFIDEDGNVLISPRYTSAQAFNSGVAIVDVSEDYTNKYGLIDKKGDFIIKAEYNDMRLIGENRVGVGIAIDDQNPFIGSKYAIADTKGNFITDFIYYEISNYKNGLISVYDGKNTFFIDKDGKRVMHLPVVKGKGVLAFYNGLIKSDVDYRISYLTRNGNIIWEENTIIPLNNKYEVIQEKFNPNRDYLVYYPRINGMKDNEKQNSINENLKNMSKVKEISSDIQLEYNYLGDFVVEFFKNNLVSLNLHGYEYYFGAAHGMPSKIYAHIDLENGKMYTLEDLFKKDSAYVKIISDIINYEIKNNEEYSYVFPDTFEEIRKDHTFYIDENALYIYFTPYEIAPYAAGFPQFRIPYDKIMDIIDTDGQFWKSFN</sequence>
<dbReference type="EMBL" id="MZGW01000001">
    <property type="protein sequence ID" value="OPJ57069.1"/>
    <property type="molecule type" value="Genomic_DNA"/>
</dbReference>
<dbReference type="InterPro" id="IPR021729">
    <property type="entry name" value="DUF3298"/>
</dbReference>
<accession>A0A1V4IAW6</accession>
<evidence type="ECO:0000313" key="2">
    <source>
        <dbReference type="EMBL" id="OPJ57069.1"/>
    </source>
</evidence>
<dbReference type="STRING" id="29349.CLOTH_03510"/>
<keyword evidence="3" id="KW-1185">Reference proteome</keyword>
<dbReference type="Gene3D" id="3.90.640.20">
    <property type="entry name" value="Heat-shock cognate protein, ATPase"/>
    <property type="match status" value="1"/>
</dbReference>
<protein>
    <submittedName>
        <fullName evidence="2">KWG leptospira</fullName>
    </submittedName>
</protein>
<organism evidence="2 3">
    <name type="scientific">Alkalithermobacter paradoxus</name>
    <dbReference type="NCBI Taxonomy" id="29349"/>
    <lineage>
        <taxon>Bacteria</taxon>
        <taxon>Bacillati</taxon>
        <taxon>Bacillota</taxon>
        <taxon>Clostridia</taxon>
        <taxon>Peptostreptococcales</taxon>
        <taxon>Tepidibacteraceae</taxon>
        <taxon>Alkalithermobacter</taxon>
    </lineage>
</organism>
<dbReference type="InterPro" id="IPR032774">
    <property type="entry name" value="WG_beta_rep"/>
</dbReference>
<proteinExistence type="predicted"/>
<dbReference type="RefSeq" id="WP_079410633.1">
    <property type="nucleotide sequence ID" value="NZ_MZGW01000001.1"/>
</dbReference>
<comment type="caution">
    <text evidence="2">The sequence shown here is derived from an EMBL/GenBank/DDBJ whole genome shotgun (WGS) entry which is preliminary data.</text>
</comment>
<dbReference type="OrthoDB" id="210273at2"/>
<evidence type="ECO:0000313" key="3">
    <source>
        <dbReference type="Proteomes" id="UP000190140"/>
    </source>
</evidence>
<dbReference type="Proteomes" id="UP000190140">
    <property type="component" value="Unassembled WGS sequence"/>
</dbReference>
<dbReference type="PANTHER" id="PTHR37841">
    <property type="entry name" value="GLR2918 PROTEIN"/>
    <property type="match status" value="1"/>
</dbReference>